<evidence type="ECO:0000256" key="4">
    <source>
        <dbReference type="ARBA" id="ARBA00022777"/>
    </source>
</evidence>
<evidence type="ECO:0000256" key="1">
    <source>
        <dbReference type="ARBA" id="ARBA00004690"/>
    </source>
</evidence>
<dbReference type="EMBL" id="JABBXD010000009">
    <property type="protein sequence ID" value="MBD3586993.1"/>
    <property type="molecule type" value="Genomic_DNA"/>
</dbReference>
<reference evidence="7 8" key="1">
    <citation type="submission" date="2020-04" db="EMBL/GenBank/DDBJ databases">
        <title>Salinimonas sp. HHU 13199.</title>
        <authorList>
            <person name="Cui X."/>
            <person name="Zhang D."/>
        </authorList>
    </citation>
    <scope>NUCLEOTIDE SEQUENCE [LARGE SCALE GENOMIC DNA]</scope>
    <source>
        <strain evidence="7 8">HHU 13199</strain>
    </source>
</reference>
<sequence>MQSPLIIAISGASGSGKSLFTENLLKAFAVQGKPVQILREDHYYRAQDHLPMEAREQNNYDHPNAFEHELLKAHLQTLREGEAIEYPHYCFKTHTRLPETERLLPAPVIILEGIMLLARPELLPLFDVKIFIDTPLDICLMRRMMRDVKERGRTLESVAKQYEKTVKPMYHQFIEPSRFTADVVVTQGGKNQIALDVIKSHIQQALL</sequence>
<comment type="subcellular location">
    <subcellularLocation>
        <location evidence="5">Cytoplasm</location>
    </subcellularLocation>
</comment>
<dbReference type="CDD" id="cd02023">
    <property type="entry name" value="UMPK"/>
    <property type="match status" value="1"/>
</dbReference>
<dbReference type="InterPro" id="IPR027417">
    <property type="entry name" value="P-loop_NTPase"/>
</dbReference>
<dbReference type="Pfam" id="PF00485">
    <property type="entry name" value="PRK"/>
    <property type="match status" value="1"/>
</dbReference>
<evidence type="ECO:0000256" key="2">
    <source>
        <dbReference type="ARBA" id="ARBA00022679"/>
    </source>
</evidence>
<dbReference type="PANTHER" id="PTHR10285">
    <property type="entry name" value="URIDINE KINASE"/>
    <property type="match status" value="1"/>
</dbReference>
<keyword evidence="5" id="KW-0067">ATP-binding</keyword>
<evidence type="ECO:0000259" key="6">
    <source>
        <dbReference type="Pfam" id="PF00485"/>
    </source>
</evidence>
<organism evidence="7 8">
    <name type="scientific">Salinimonas profundi</name>
    <dbReference type="NCBI Taxonomy" id="2729140"/>
    <lineage>
        <taxon>Bacteria</taxon>
        <taxon>Pseudomonadati</taxon>
        <taxon>Pseudomonadota</taxon>
        <taxon>Gammaproteobacteria</taxon>
        <taxon>Alteromonadales</taxon>
        <taxon>Alteromonadaceae</taxon>
        <taxon>Alteromonas/Salinimonas group</taxon>
        <taxon>Salinimonas</taxon>
    </lineage>
</organism>
<keyword evidence="8" id="KW-1185">Reference proteome</keyword>
<dbReference type="EC" id="2.7.1.48" evidence="5"/>
<feature type="domain" description="Phosphoribulokinase/uridine kinase" evidence="6">
    <location>
        <begin position="6"/>
        <end position="193"/>
    </location>
</feature>
<evidence type="ECO:0000313" key="7">
    <source>
        <dbReference type="EMBL" id="MBD3586993.1"/>
    </source>
</evidence>
<dbReference type="SUPFAM" id="SSF52540">
    <property type="entry name" value="P-loop containing nucleoside triphosphate hydrolases"/>
    <property type="match status" value="1"/>
</dbReference>
<keyword evidence="4 5" id="KW-0418">Kinase</keyword>
<keyword evidence="5" id="KW-0963">Cytoplasm</keyword>
<gene>
    <name evidence="7" type="primary">udk</name>
    <name evidence="7" type="ORF">HHX48_14700</name>
</gene>
<comment type="pathway">
    <text evidence="1 5">Pyrimidine metabolism; UMP biosynthesis via salvage pathway; UMP from uridine: step 1/1.</text>
</comment>
<dbReference type="GO" id="GO:0004849">
    <property type="term" value="F:uridine kinase activity"/>
    <property type="evidence" value="ECO:0007669"/>
    <property type="project" value="UniProtKB-EC"/>
</dbReference>
<evidence type="ECO:0000256" key="5">
    <source>
        <dbReference type="RuleBase" id="RU003825"/>
    </source>
</evidence>
<comment type="catalytic activity">
    <reaction evidence="5">
        <text>uridine + ATP = UMP + ADP + H(+)</text>
        <dbReference type="Rhea" id="RHEA:16825"/>
        <dbReference type="ChEBI" id="CHEBI:15378"/>
        <dbReference type="ChEBI" id="CHEBI:16704"/>
        <dbReference type="ChEBI" id="CHEBI:30616"/>
        <dbReference type="ChEBI" id="CHEBI:57865"/>
        <dbReference type="ChEBI" id="CHEBI:456216"/>
        <dbReference type="EC" id="2.7.1.48"/>
    </reaction>
</comment>
<comment type="pathway">
    <text evidence="5">Pyrimidine metabolism; CTP biosynthesis via salvage pathway; CTP from cytidine: step 1/3.</text>
</comment>
<dbReference type="InterPro" id="IPR000764">
    <property type="entry name" value="Uridine_kinase-like"/>
</dbReference>
<dbReference type="NCBIfam" id="TIGR00235">
    <property type="entry name" value="udk"/>
    <property type="match status" value="1"/>
</dbReference>
<name>A0ABR8LNM9_9ALTE</name>
<dbReference type="InterPro" id="IPR006083">
    <property type="entry name" value="PRK/URK"/>
</dbReference>
<dbReference type="Gene3D" id="3.40.50.300">
    <property type="entry name" value="P-loop containing nucleotide triphosphate hydrolases"/>
    <property type="match status" value="1"/>
</dbReference>
<evidence type="ECO:0000313" key="8">
    <source>
        <dbReference type="Proteomes" id="UP000624419"/>
    </source>
</evidence>
<keyword evidence="3 5" id="KW-0547">Nucleotide-binding</keyword>
<comment type="caution">
    <text evidence="7">The sequence shown here is derived from an EMBL/GenBank/DDBJ whole genome shotgun (WGS) entry which is preliminary data.</text>
</comment>
<dbReference type="NCBIfam" id="NF004018">
    <property type="entry name" value="PRK05480.1"/>
    <property type="match status" value="1"/>
</dbReference>
<comment type="similarity">
    <text evidence="5">Belongs to the uridine kinase family.</text>
</comment>
<dbReference type="RefSeq" id="WP_191026182.1">
    <property type="nucleotide sequence ID" value="NZ_JABBXD010000009.1"/>
</dbReference>
<evidence type="ECO:0000256" key="3">
    <source>
        <dbReference type="ARBA" id="ARBA00022741"/>
    </source>
</evidence>
<dbReference type="Proteomes" id="UP000624419">
    <property type="component" value="Unassembled WGS sequence"/>
</dbReference>
<comment type="catalytic activity">
    <reaction evidence="5">
        <text>cytidine + ATP = CMP + ADP + H(+)</text>
        <dbReference type="Rhea" id="RHEA:24674"/>
        <dbReference type="ChEBI" id="CHEBI:15378"/>
        <dbReference type="ChEBI" id="CHEBI:17562"/>
        <dbReference type="ChEBI" id="CHEBI:30616"/>
        <dbReference type="ChEBI" id="CHEBI:60377"/>
        <dbReference type="ChEBI" id="CHEBI:456216"/>
        <dbReference type="EC" id="2.7.1.48"/>
    </reaction>
</comment>
<dbReference type="PRINTS" id="PR00988">
    <property type="entry name" value="URIDINKINASE"/>
</dbReference>
<proteinExistence type="inferred from homology"/>
<protein>
    <recommendedName>
        <fullName evidence="5">Uridine kinase</fullName>
        <ecNumber evidence="5">2.7.1.48</ecNumber>
    </recommendedName>
</protein>
<keyword evidence="2 5" id="KW-0808">Transferase</keyword>
<accession>A0ABR8LNM9</accession>